<dbReference type="Proteomes" id="UP000306102">
    <property type="component" value="Unassembled WGS sequence"/>
</dbReference>
<gene>
    <name evidence="1" type="ORF">TEA_000741</name>
</gene>
<protein>
    <submittedName>
        <fullName evidence="1">Uncharacterized protein</fullName>
    </submittedName>
</protein>
<evidence type="ECO:0000313" key="2">
    <source>
        <dbReference type="Proteomes" id="UP000306102"/>
    </source>
</evidence>
<keyword evidence="2" id="KW-1185">Reference proteome</keyword>
<dbReference type="STRING" id="542762.A0A4S4EEK6"/>
<reference evidence="1 2" key="1">
    <citation type="journal article" date="2018" name="Proc. Natl. Acad. Sci. U.S.A.">
        <title>Draft genome sequence of Camellia sinensis var. sinensis provides insights into the evolution of the tea genome and tea quality.</title>
        <authorList>
            <person name="Wei C."/>
            <person name="Yang H."/>
            <person name="Wang S."/>
            <person name="Zhao J."/>
            <person name="Liu C."/>
            <person name="Gao L."/>
            <person name="Xia E."/>
            <person name="Lu Y."/>
            <person name="Tai Y."/>
            <person name="She G."/>
            <person name="Sun J."/>
            <person name="Cao H."/>
            <person name="Tong W."/>
            <person name="Gao Q."/>
            <person name="Li Y."/>
            <person name="Deng W."/>
            <person name="Jiang X."/>
            <person name="Wang W."/>
            <person name="Chen Q."/>
            <person name="Zhang S."/>
            <person name="Li H."/>
            <person name="Wu J."/>
            <person name="Wang P."/>
            <person name="Li P."/>
            <person name="Shi C."/>
            <person name="Zheng F."/>
            <person name="Jian J."/>
            <person name="Huang B."/>
            <person name="Shan D."/>
            <person name="Shi M."/>
            <person name="Fang C."/>
            <person name="Yue Y."/>
            <person name="Li F."/>
            <person name="Li D."/>
            <person name="Wei S."/>
            <person name="Han B."/>
            <person name="Jiang C."/>
            <person name="Yin Y."/>
            <person name="Xia T."/>
            <person name="Zhang Z."/>
            <person name="Bennetzen J.L."/>
            <person name="Zhao S."/>
            <person name="Wan X."/>
        </authorList>
    </citation>
    <scope>NUCLEOTIDE SEQUENCE [LARGE SCALE GENOMIC DNA]</scope>
    <source>
        <strain evidence="2">cv. Shuchazao</strain>
        <tissue evidence="1">Leaf</tissue>
    </source>
</reference>
<dbReference type="AlphaFoldDB" id="A0A4S4EEK6"/>
<organism evidence="1 2">
    <name type="scientific">Camellia sinensis var. sinensis</name>
    <name type="common">China tea</name>
    <dbReference type="NCBI Taxonomy" id="542762"/>
    <lineage>
        <taxon>Eukaryota</taxon>
        <taxon>Viridiplantae</taxon>
        <taxon>Streptophyta</taxon>
        <taxon>Embryophyta</taxon>
        <taxon>Tracheophyta</taxon>
        <taxon>Spermatophyta</taxon>
        <taxon>Magnoliopsida</taxon>
        <taxon>eudicotyledons</taxon>
        <taxon>Gunneridae</taxon>
        <taxon>Pentapetalae</taxon>
        <taxon>asterids</taxon>
        <taxon>Ericales</taxon>
        <taxon>Theaceae</taxon>
        <taxon>Camellia</taxon>
    </lineage>
</organism>
<sequence>MSSDPTYNINVSGDIKQMLKELGTEKGKEIALHRGGGNKAQKSIHVTVFCTIVSLQEEDDEQDKIGSWYNNAGKGASASGSATAIAKKRKLGVAMGEFKDFSSCVKVPSKGQHLDATLICAIWRAKNMPKKLVVQVQAKAQSMVQDSPWHAMKQPMSTTS</sequence>
<name>A0A4S4EEK6_CAMSN</name>
<dbReference type="EMBL" id="SDRB02005515">
    <property type="protein sequence ID" value="THG14165.1"/>
    <property type="molecule type" value="Genomic_DNA"/>
</dbReference>
<accession>A0A4S4EEK6</accession>
<proteinExistence type="predicted"/>
<comment type="caution">
    <text evidence="1">The sequence shown here is derived from an EMBL/GenBank/DDBJ whole genome shotgun (WGS) entry which is preliminary data.</text>
</comment>
<evidence type="ECO:0000313" key="1">
    <source>
        <dbReference type="EMBL" id="THG14165.1"/>
    </source>
</evidence>